<dbReference type="Pfam" id="PF00072">
    <property type="entry name" value="Response_reg"/>
    <property type="match status" value="1"/>
</dbReference>
<dbReference type="InterPro" id="IPR050595">
    <property type="entry name" value="Bact_response_regulator"/>
</dbReference>
<dbReference type="STRING" id="927083.DB32_002986"/>
<reference evidence="4 5" key="1">
    <citation type="submission" date="2015-03" db="EMBL/GenBank/DDBJ databases">
        <title>Genome assembly of Sandaracinus amylolyticus DSM 53668.</title>
        <authorList>
            <person name="Sharma G."/>
            <person name="Subramanian S."/>
        </authorList>
    </citation>
    <scope>NUCLEOTIDE SEQUENCE [LARGE SCALE GENOMIC DNA]</scope>
    <source>
        <strain evidence="4 5">DSM 53668</strain>
    </source>
</reference>
<feature type="domain" description="Response regulatory" evidence="3">
    <location>
        <begin position="3"/>
        <end position="116"/>
    </location>
</feature>
<proteinExistence type="predicted"/>
<dbReference type="Proteomes" id="UP000034883">
    <property type="component" value="Chromosome"/>
</dbReference>
<keyword evidence="5" id="KW-1185">Reference proteome</keyword>
<dbReference type="RefSeq" id="WP_053233063.1">
    <property type="nucleotide sequence ID" value="NZ_CP011125.1"/>
</dbReference>
<feature type="modified residue" description="4-aspartylphosphate" evidence="2">
    <location>
        <position position="196"/>
    </location>
</feature>
<evidence type="ECO:0000313" key="5">
    <source>
        <dbReference type="Proteomes" id="UP000034883"/>
    </source>
</evidence>
<dbReference type="SMART" id="SM00448">
    <property type="entry name" value="REC"/>
    <property type="match status" value="1"/>
</dbReference>
<evidence type="ECO:0000256" key="1">
    <source>
        <dbReference type="ARBA" id="ARBA00022553"/>
    </source>
</evidence>
<gene>
    <name evidence="4" type="ORF">DB32_002986</name>
</gene>
<evidence type="ECO:0000259" key="3">
    <source>
        <dbReference type="PROSITE" id="PS50110"/>
    </source>
</evidence>
<dbReference type="GO" id="GO:0000160">
    <property type="term" value="P:phosphorelay signal transduction system"/>
    <property type="evidence" value="ECO:0007669"/>
    <property type="project" value="InterPro"/>
</dbReference>
<keyword evidence="1 2" id="KW-0597">Phosphoprotein</keyword>
<sequence length="344" mass="36980">MTRVLVVDDFADARDLLSGHLAARGFETEEAVDGEDAVARAAERPPDVILMDIGMPKMDGIEATLRIKANPRTAHVPVIAVTGQAHDGLEVVPPCDAVLAKPVDPVRVEAEVRRVLAEKSSPATALSAARAAKSSKKRERESRERKRSVVWLIAGPERVRSAIAMLIERAGLDVRAFGSAMDALDDASDPDAVVIDLEQEDAVELALAMRSRPELEELVLIALEPEDGAPDEVRPLFDARVGKNDEVVKLPKLLQKALKERDAIRGPAAEVTVEVGQAIHARGRAEPLGTVLDVRRELLVIDVPGAGAFVVPATAVSSIEHGRIEVEPDALDDDLREAIGANRE</sequence>
<name>A0A0F6W2I2_9BACT</name>
<dbReference type="PANTHER" id="PTHR44591:SF3">
    <property type="entry name" value="RESPONSE REGULATORY DOMAIN-CONTAINING PROTEIN"/>
    <property type="match status" value="1"/>
</dbReference>
<dbReference type="InterPro" id="IPR011006">
    <property type="entry name" value="CheY-like_superfamily"/>
</dbReference>
<dbReference type="AlphaFoldDB" id="A0A0F6W2I2"/>
<dbReference type="PROSITE" id="PS50110">
    <property type="entry name" value="RESPONSE_REGULATORY"/>
    <property type="match status" value="2"/>
</dbReference>
<dbReference type="Gene3D" id="3.40.50.2300">
    <property type="match status" value="1"/>
</dbReference>
<evidence type="ECO:0000256" key="2">
    <source>
        <dbReference type="PROSITE-ProRule" id="PRU00169"/>
    </source>
</evidence>
<dbReference type="SUPFAM" id="SSF52172">
    <property type="entry name" value="CheY-like"/>
    <property type="match status" value="2"/>
</dbReference>
<dbReference type="PANTHER" id="PTHR44591">
    <property type="entry name" value="STRESS RESPONSE REGULATOR PROTEIN 1"/>
    <property type="match status" value="1"/>
</dbReference>
<organism evidence="4 5">
    <name type="scientific">Sandaracinus amylolyticus</name>
    <dbReference type="NCBI Taxonomy" id="927083"/>
    <lineage>
        <taxon>Bacteria</taxon>
        <taxon>Pseudomonadati</taxon>
        <taxon>Myxococcota</taxon>
        <taxon>Polyangia</taxon>
        <taxon>Polyangiales</taxon>
        <taxon>Sandaracinaceae</taxon>
        <taxon>Sandaracinus</taxon>
    </lineage>
</organism>
<accession>A0A0F6W2I2</accession>
<feature type="domain" description="Response regulatory" evidence="3">
    <location>
        <begin position="149"/>
        <end position="258"/>
    </location>
</feature>
<feature type="modified residue" description="4-aspartylphosphate" evidence="2">
    <location>
        <position position="52"/>
    </location>
</feature>
<dbReference type="KEGG" id="samy:DB32_002986"/>
<dbReference type="EMBL" id="CP011125">
    <property type="protein sequence ID" value="AKF05837.1"/>
    <property type="molecule type" value="Genomic_DNA"/>
</dbReference>
<evidence type="ECO:0000313" key="4">
    <source>
        <dbReference type="EMBL" id="AKF05837.1"/>
    </source>
</evidence>
<protein>
    <submittedName>
        <fullName evidence="4">Response regulator</fullName>
    </submittedName>
</protein>
<dbReference type="InterPro" id="IPR001789">
    <property type="entry name" value="Sig_transdc_resp-reg_receiver"/>
</dbReference>